<gene>
    <name evidence="4" type="ORF">JCM21142_1627</name>
</gene>
<comment type="similarity">
    <text evidence="2">Belongs to the TonB-dependent receptor family.</text>
</comment>
<dbReference type="Proteomes" id="UP000019402">
    <property type="component" value="Unassembled WGS sequence"/>
</dbReference>
<comment type="caution">
    <text evidence="4">The sequence shown here is derived from an EMBL/GenBank/DDBJ whole genome shotgun (WGS) entry which is preliminary data.</text>
</comment>
<dbReference type="PROSITE" id="PS52016">
    <property type="entry name" value="TONB_DEPENDENT_REC_3"/>
    <property type="match status" value="1"/>
</dbReference>
<dbReference type="InterPro" id="IPR039426">
    <property type="entry name" value="TonB-dep_rcpt-like"/>
</dbReference>
<keyword evidence="1" id="KW-0732">Signal</keyword>
<dbReference type="SUPFAM" id="SSF49464">
    <property type="entry name" value="Carboxypeptidase regulatory domain-like"/>
    <property type="match status" value="1"/>
</dbReference>
<dbReference type="GO" id="GO:0044718">
    <property type="term" value="P:siderophore transmembrane transport"/>
    <property type="evidence" value="ECO:0007669"/>
    <property type="project" value="TreeGrafter"/>
</dbReference>
<dbReference type="GO" id="GO:0015344">
    <property type="term" value="F:siderophore uptake transmembrane transporter activity"/>
    <property type="evidence" value="ECO:0007669"/>
    <property type="project" value="TreeGrafter"/>
</dbReference>
<dbReference type="InterPro" id="IPR023997">
    <property type="entry name" value="TonB-dep_OMP_SusC/RagA_CS"/>
</dbReference>
<dbReference type="GO" id="GO:0009279">
    <property type="term" value="C:cell outer membrane"/>
    <property type="evidence" value="ECO:0007669"/>
    <property type="project" value="UniProtKB-SubCell"/>
</dbReference>
<dbReference type="Pfam" id="PF07715">
    <property type="entry name" value="Plug"/>
    <property type="match status" value="1"/>
</dbReference>
<keyword evidence="2" id="KW-0998">Cell outer membrane</keyword>
<dbReference type="Gene3D" id="2.60.40.1120">
    <property type="entry name" value="Carboxypeptidase-like, regulatory domain"/>
    <property type="match status" value="1"/>
</dbReference>
<protein>
    <submittedName>
        <fullName evidence="4">Outer membrane cobalamin receptor protein</fullName>
    </submittedName>
</protein>
<evidence type="ECO:0000256" key="2">
    <source>
        <dbReference type="PROSITE-ProRule" id="PRU01360"/>
    </source>
</evidence>
<reference evidence="4 5" key="1">
    <citation type="journal article" date="2014" name="Genome Announc.">
        <title>Draft Genome Sequence of Cytophaga fermentans JCM 21142T, a Facultative Anaerobe Isolated from Marine Mud.</title>
        <authorList>
            <person name="Starns D."/>
            <person name="Oshima K."/>
            <person name="Suda W."/>
            <person name="Iino T."/>
            <person name="Yuki M."/>
            <person name="Inoue J."/>
            <person name="Kitamura K."/>
            <person name="Iida T."/>
            <person name="Darby A."/>
            <person name="Hattori M."/>
            <person name="Ohkuma M."/>
        </authorList>
    </citation>
    <scope>NUCLEOTIDE SEQUENCE [LARGE SCALE GENOMIC DNA]</scope>
    <source>
        <strain evidence="4 5">JCM 21142</strain>
    </source>
</reference>
<accession>W7Y219</accession>
<dbReference type="eggNOG" id="COG4206">
    <property type="taxonomic scope" value="Bacteria"/>
</dbReference>
<keyword evidence="2" id="KW-1134">Transmembrane beta strand</keyword>
<evidence type="ECO:0000313" key="5">
    <source>
        <dbReference type="Proteomes" id="UP000019402"/>
    </source>
</evidence>
<dbReference type="InterPro" id="IPR012910">
    <property type="entry name" value="Plug_dom"/>
</dbReference>
<dbReference type="NCBIfam" id="TIGR04057">
    <property type="entry name" value="SusC_RagA_signa"/>
    <property type="match status" value="1"/>
</dbReference>
<dbReference type="Gene3D" id="3.55.50.30">
    <property type="match status" value="1"/>
</dbReference>
<dbReference type="InterPro" id="IPR037066">
    <property type="entry name" value="Plug_dom_sf"/>
</dbReference>
<evidence type="ECO:0000259" key="3">
    <source>
        <dbReference type="Pfam" id="PF07715"/>
    </source>
</evidence>
<name>W7Y219_9BACT</name>
<feature type="domain" description="TonB-dependent receptor plug" evidence="3">
    <location>
        <begin position="226"/>
        <end position="331"/>
    </location>
</feature>
<dbReference type="InterPro" id="IPR023996">
    <property type="entry name" value="TonB-dep_OMP_SusC/RagA"/>
</dbReference>
<dbReference type="PANTHER" id="PTHR30069:SF29">
    <property type="entry name" value="HEMOGLOBIN AND HEMOGLOBIN-HAPTOGLOBIN-BINDING PROTEIN 1-RELATED"/>
    <property type="match status" value="1"/>
</dbReference>
<keyword evidence="5" id="KW-1185">Reference proteome</keyword>
<dbReference type="InterPro" id="IPR008969">
    <property type="entry name" value="CarboxyPept-like_regulatory"/>
</dbReference>
<sequence length="1120" mass="126288">MEKNRSIHGLNPCVRKTLYVMNLLVLMLAVGFTTAFASQSYSQTTKLSLKVEKMSLEKFLIKIEEQSEFRFFYTGNINVEKKVTGDFKNSKVIDILDQIKEELQINYEIMGRQIILSPAVPYHSKDMHNNAQQQKVISGKVTDNYGGLLPGVTVQIKGTTRGTITDADGNYIIQNVGNDAVLIFSFIGMVTREVAVEGRSIIHITMTEEALGLDEVVVVGYGTQKKETLTGSIVNVAGAEIQKSPNPNVSANLQGKLPGLVANQRTGEPGRDDPTIYIRGLGTMNDNTPLIIIDGVPRSNMSRMNAEDIESVTVLKDASAAIYGARAANGVILVTTRSGKTGKPVFSLSYNSAFSSPTKLPDLLDAATYAETFNEGEWYDLGRPDDYTPYYSDEVIQKYRDGSDPILYPNTDWVDEVLKDNALQQRVSLSVTGGTDKTRYFMSFAYLDQDGNFKNNPTKYQQYNMRTKIDVDLTDHLTIGANLNALINKKKYSSQGTWTNFYNIIRALPTIPAVYPNGLIAPGRLGENPLLLNRRGYKRVDETPIYTTFTATYKVPFLNGLNIDASYNYDQDNHTDKTWNLPYSYDEYNVNTGEYEVGSVGITTPMLTERYSKWTTSVFNYRISYEKMFDSHKITAMVGQEQQTNTYSWIEAYRQNFVSSAIDQINVGSSAAEDKDNGGSASESAYNNYFGRLNYDYKSKYLAEFLFRYDGSQIFPEGERYGFFPGVSLGWRLSEEEFVKNLIPDIDQLKLRFSTGEIGNDRVGQWQYLQSFSFGHNYVFGTSDVPGIYANTMPNPNITWEVSKKTDIGLDASYKNNLLGMEFTLWKENRSNILASRDLSIPYILGFSGLPDENIGEVNSHGFELILRHRNKSNVFSYHIDGNVAYAESEVVFMDEVPNTESYQDQTGKPIGASLYYEADGIFNTQEEFDAYPHHANSQVGDIKIVDKNDDGVIDSNDRFRYDKTDTPKWVFGVTATMEYKNFDLNLFFQGQAGAVNYFRRVKDLGTTEPANAYAYRAEDRWTVDNPDGTMPRARHNHIDNSTFFLYDATFVRLKNAELGYTLPQNLIARIGLNETRFYVSGSNLLTWAKEITFTDPEVSGESLYYPQLRVINLGVNLKF</sequence>
<comment type="subcellular location">
    <subcellularLocation>
        <location evidence="2">Cell outer membrane</location>
        <topology evidence="2">Multi-pass membrane protein</topology>
    </subcellularLocation>
</comment>
<keyword evidence="2" id="KW-0812">Transmembrane</keyword>
<dbReference type="Gene3D" id="2.170.130.10">
    <property type="entry name" value="TonB-dependent receptor, plug domain"/>
    <property type="match status" value="1"/>
</dbReference>
<dbReference type="FunFam" id="2.170.130.10:FF:000003">
    <property type="entry name" value="SusC/RagA family TonB-linked outer membrane protein"/>
    <property type="match status" value="1"/>
</dbReference>
<dbReference type="AlphaFoldDB" id="W7Y219"/>
<proteinExistence type="inferred from homology"/>
<dbReference type="STRING" id="869213.GCA_000517085_01483"/>
<keyword evidence="4" id="KW-0675">Receptor</keyword>
<evidence type="ECO:0000313" key="4">
    <source>
        <dbReference type="EMBL" id="GAF02002.1"/>
    </source>
</evidence>
<dbReference type="PANTHER" id="PTHR30069">
    <property type="entry name" value="TONB-DEPENDENT OUTER MEMBRANE RECEPTOR"/>
    <property type="match status" value="1"/>
</dbReference>
<dbReference type="SUPFAM" id="SSF56935">
    <property type="entry name" value="Porins"/>
    <property type="match status" value="1"/>
</dbReference>
<dbReference type="EMBL" id="BAMD01000004">
    <property type="protein sequence ID" value="GAF02002.1"/>
    <property type="molecule type" value="Genomic_DNA"/>
</dbReference>
<organism evidence="4 5">
    <name type="scientific">Saccharicrinis fermentans DSM 9555 = JCM 21142</name>
    <dbReference type="NCBI Taxonomy" id="869213"/>
    <lineage>
        <taxon>Bacteria</taxon>
        <taxon>Pseudomonadati</taxon>
        <taxon>Bacteroidota</taxon>
        <taxon>Bacteroidia</taxon>
        <taxon>Marinilabiliales</taxon>
        <taxon>Marinilabiliaceae</taxon>
        <taxon>Saccharicrinis</taxon>
    </lineage>
</organism>
<dbReference type="Pfam" id="PF13715">
    <property type="entry name" value="CarbopepD_reg_2"/>
    <property type="match status" value="1"/>
</dbReference>
<dbReference type="NCBIfam" id="TIGR04056">
    <property type="entry name" value="OMP_RagA_SusC"/>
    <property type="match status" value="1"/>
</dbReference>
<keyword evidence="2" id="KW-0813">Transport</keyword>
<keyword evidence="2" id="KW-0472">Membrane</keyword>
<evidence type="ECO:0000256" key="1">
    <source>
        <dbReference type="ARBA" id="ARBA00022729"/>
    </source>
</evidence>